<accession>A0ACC0LIT2</accession>
<proteinExistence type="predicted"/>
<keyword evidence="2" id="KW-1185">Reference proteome</keyword>
<name>A0ACC0LIT2_RHOML</name>
<evidence type="ECO:0000313" key="1">
    <source>
        <dbReference type="EMBL" id="KAI8528487.1"/>
    </source>
</evidence>
<reference evidence="1" key="1">
    <citation type="submission" date="2022-02" db="EMBL/GenBank/DDBJ databases">
        <title>Plant Genome Project.</title>
        <authorList>
            <person name="Zhang R.-G."/>
        </authorList>
    </citation>
    <scope>NUCLEOTIDE SEQUENCE</scope>
    <source>
        <strain evidence="1">AT1</strain>
    </source>
</reference>
<sequence>MAASQAPMGSSKLASYDAYFESIQMRKKLPISLQESLTAAFASVPVSSFPQVPGGQVIEILADTSIADAVKILSESNILSAPVRNPDAGNSMDWRDKYLGIIDYSGIVMWVLETAEIAAAALTAGSATAAGLGAGAVGALGAVALGATGPLAVAGLTAAAVGAAVAGGVAADRGMGKDAPTAADKLGEDFYEVILQEEPFKSTTHDHHPAIPLNTTTTHGPTHHQFQVMSILKYYRWAPFLPVATDSSMLSVLLLLSKYRLRNVPVIEQGQPLIKNFITQSAVVRGLEGCKGRDWFDCISTHSISDLGLPFMSTDEVISIQGNELILEAFKRMKDNHIGGLPVIEGPNRKIVGSLSIRDIRYLLLQPKLFSNFRQLTVMDFMNSIAATSHNTGKVITPITCKPNSSLGTVIHTLASNSVHRIYIVGDGDEVVGVITLRDVISCFIYEPPNHFDNYFGFAVQEMLSQ</sequence>
<organism evidence="1 2">
    <name type="scientific">Rhododendron molle</name>
    <name type="common">Chinese azalea</name>
    <name type="synonym">Azalea mollis</name>
    <dbReference type="NCBI Taxonomy" id="49168"/>
    <lineage>
        <taxon>Eukaryota</taxon>
        <taxon>Viridiplantae</taxon>
        <taxon>Streptophyta</taxon>
        <taxon>Embryophyta</taxon>
        <taxon>Tracheophyta</taxon>
        <taxon>Spermatophyta</taxon>
        <taxon>Magnoliopsida</taxon>
        <taxon>eudicotyledons</taxon>
        <taxon>Gunneridae</taxon>
        <taxon>Pentapetalae</taxon>
        <taxon>asterids</taxon>
        <taxon>Ericales</taxon>
        <taxon>Ericaceae</taxon>
        <taxon>Ericoideae</taxon>
        <taxon>Rhodoreae</taxon>
        <taxon>Rhododendron</taxon>
    </lineage>
</organism>
<dbReference type="Proteomes" id="UP001062846">
    <property type="component" value="Chromosome 12"/>
</dbReference>
<evidence type="ECO:0000313" key="2">
    <source>
        <dbReference type="Proteomes" id="UP001062846"/>
    </source>
</evidence>
<gene>
    <name evidence="1" type="ORF">RHMOL_Rhmol12G0151900</name>
</gene>
<comment type="caution">
    <text evidence="1">The sequence shown here is derived from an EMBL/GenBank/DDBJ whole genome shotgun (WGS) entry which is preliminary data.</text>
</comment>
<dbReference type="EMBL" id="CM046399">
    <property type="protein sequence ID" value="KAI8528487.1"/>
    <property type="molecule type" value="Genomic_DNA"/>
</dbReference>
<protein>
    <submittedName>
        <fullName evidence="1">Uncharacterized protein</fullName>
    </submittedName>
</protein>